<dbReference type="EMBL" id="BAAADD010000009">
    <property type="protein sequence ID" value="GAA0580865.1"/>
    <property type="molecule type" value="Genomic_DNA"/>
</dbReference>
<dbReference type="PANTHER" id="PTHR40266">
    <property type="entry name" value="TOXIN HIGB-1"/>
    <property type="match status" value="1"/>
</dbReference>
<proteinExistence type="predicted"/>
<evidence type="ECO:0000313" key="1">
    <source>
        <dbReference type="EMBL" id="GAA0580865.1"/>
    </source>
</evidence>
<name>A0ABP3Q793_9PROT</name>
<gene>
    <name evidence="1" type="ORF">GCM10008942_32160</name>
</gene>
<reference evidence="2" key="1">
    <citation type="journal article" date="2019" name="Int. J. Syst. Evol. Microbiol.">
        <title>The Global Catalogue of Microorganisms (GCM) 10K type strain sequencing project: providing services to taxonomists for standard genome sequencing and annotation.</title>
        <authorList>
            <consortium name="The Broad Institute Genomics Platform"/>
            <consortium name="The Broad Institute Genome Sequencing Center for Infectious Disease"/>
            <person name="Wu L."/>
            <person name="Ma J."/>
        </authorList>
    </citation>
    <scope>NUCLEOTIDE SEQUENCE [LARGE SCALE GENOMIC DNA]</scope>
    <source>
        <strain evidence="2">JCM 15089</strain>
    </source>
</reference>
<comment type="caution">
    <text evidence="1">The sequence shown here is derived from an EMBL/GenBank/DDBJ whole genome shotgun (WGS) entry which is preliminary data.</text>
</comment>
<dbReference type="Proteomes" id="UP001499951">
    <property type="component" value="Unassembled WGS sequence"/>
</dbReference>
<dbReference type="InterPro" id="IPR035093">
    <property type="entry name" value="RelE/ParE_toxin_dom_sf"/>
</dbReference>
<dbReference type="Pfam" id="PF05015">
    <property type="entry name" value="HigB-like_toxin"/>
    <property type="match status" value="1"/>
</dbReference>
<protein>
    <submittedName>
        <fullName evidence="1">Type II toxin-antitoxin system RelE/ParE family toxin</fullName>
    </submittedName>
</protein>
<keyword evidence="2" id="KW-1185">Reference proteome</keyword>
<organism evidence="1 2">
    <name type="scientific">Rhizomicrobium electricum</name>
    <dbReference type="NCBI Taxonomy" id="480070"/>
    <lineage>
        <taxon>Bacteria</taxon>
        <taxon>Pseudomonadati</taxon>
        <taxon>Pseudomonadota</taxon>
        <taxon>Alphaproteobacteria</taxon>
        <taxon>Micropepsales</taxon>
        <taxon>Micropepsaceae</taxon>
        <taxon>Rhizomicrobium</taxon>
    </lineage>
</organism>
<dbReference type="InterPro" id="IPR007711">
    <property type="entry name" value="HigB-1"/>
</dbReference>
<dbReference type="Gene3D" id="3.30.2310.20">
    <property type="entry name" value="RelE-like"/>
    <property type="match status" value="1"/>
</dbReference>
<sequence>MILGYGDARTERFARGERVKAFEPFRRRAEMVLDRLDMATCLADIAAFPGHHLEKLGGDRKGQWSVRINDQWRICFLWDGGAPGPSGVEIVDYH</sequence>
<dbReference type="PANTHER" id="PTHR40266:SF2">
    <property type="entry name" value="TOXIN HIGB-1"/>
    <property type="match status" value="1"/>
</dbReference>
<accession>A0ABP3Q793</accession>
<dbReference type="SUPFAM" id="SSF143011">
    <property type="entry name" value="RelE-like"/>
    <property type="match status" value="1"/>
</dbReference>
<evidence type="ECO:0000313" key="2">
    <source>
        <dbReference type="Proteomes" id="UP001499951"/>
    </source>
</evidence>